<feature type="compositionally biased region" description="Basic residues" evidence="1">
    <location>
        <begin position="274"/>
        <end position="283"/>
    </location>
</feature>
<dbReference type="EMBL" id="BAABGN010000004">
    <property type="protein sequence ID" value="GAA4420140.1"/>
    <property type="molecule type" value="Genomic_DNA"/>
</dbReference>
<feature type="compositionally biased region" description="Low complexity" evidence="1">
    <location>
        <begin position="290"/>
        <end position="307"/>
    </location>
</feature>
<evidence type="ECO:0000256" key="1">
    <source>
        <dbReference type="SAM" id="MobiDB-lite"/>
    </source>
</evidence>
<gene>
    <name evidence="3" type="ORF">GCM10023169_03970</name>
    <name evidence="4" type="ORF">GCM10023169_11580</name>
</gene>
<sequence length="419" mass="43342">MTRRIISVALIVLGLVAVLAAIASATIWRPTDTATLSLPSRPDAPVVVSDPGVLDAVAPEVTIRATAGDDQPVTLAIGRSADVDAWVGEAAHQRITGLASWEQLEVGTSGAESPEATDEASPTGEGTEQATEATSPTEGSTEESTGNDGEGESSEGETTVPNPAGSDLWVAEQTGTGSAEMQWTDQEGRWSLLAATDGAGPAPEVSLTWPVEVRTPWLVPGIIAGAVLMLLGIGLLILQIRADRRVSRRAATVDARADETAVITAVGSEDTRREHGRRSRRSRRDASPEATAAAALDDTSTTDTTTRAVDEAGTARGAGILPASPRAAELRTARDPDQRSDGDASDDARCQAELDHQGSTDHEGTAAHEGTAGADEGARADDATPTAPASGWRAMWGFGTSSETSTDEGPADDEGKEQR</sequence>
<reference evidence="3" key="1">
    <citation type="journal article" date="2014" name="Int. J. Syst. Evol. Microbiol.">
        <title>Complete genome of a new Firmicutes species belonging to the dominant human colonic microbiota ('Ruminococcus bicirculans') reveals two chromosomes and a selective capacity to utilize plant glucans.</title>
        <authorList>
            <consortium name="NISC Comparative Sequencing Program"/>
            <person name="Wegmann U."/>
            <person name="Louis P."/>
            <person name="Goesmann A."/>
            <person name="Henrissat B."/>
            <person name="Duncan S.H."/>
            <person name="Flint H.J."/>
        </authorList>
    </citation>
    <scope>NUCLEOTIDE SEQUENCE</scope>
    <source>
        <strain evidence="3">JCM 17810</strain>
    </source>
</reference>
<evidence type="ECO:0000313" key="5">
    <source>
        <dbReference type="Proteomes" id="UP001500622"/>
    </source>
</evidence>
<keyword evidence="2" id="KW-1133">Transmembrane helix</keyword>
<comment type="caution">
    <text evidence="3">The sequence shown here is derived from an EMBL/GenBank/DDBJ whole genome shotgun (WGS) entry which is preliminary data.</text>
</comment>
<reference evidence="3" key="3">
    <citation type="submission" date="2023-12" db="EMBL/GenBank/DDBJ databases">
        <authorList>
            <person name="Sun Q."/>
            <person name="Inoue M."/>
        </authorList>
    </citation>
    <scope>NUCLEOTIDE SEQUENCE</scope>
    <source>
        <strain evidence="3">JCM 17810</strain>
    </source>
</reference>
<proteinExistence type="predicted"/>
<keyword evidence="2" id="KW-0472">Membrane</keyword>
<keyword evidence="5" id="KW-1185">Reference proteome</keyword>
<keyword evidence="2" id="KW-0812">Transmembrane</keyword>
<evidence type="ECO:0000313" key="4">
    <source>
        <dbReference type="EMBL" id="GAA4420140.1"/>
    </source>
</evidence>
<feature type="transmembrane region" description="Helical" evidence="2">
    <location>
        <begin position="217"/>
        <end position="238"/>
    </location>
</feature>
<evidence type="ECO:0000256" key="2">
    <source>
        <dbReference type="SAM" id="Phobius"/>
    </source>
</evidence>
<feature type="compositionally biased region" description="Low complexity" evidence="1">
    <location>
        <begin position="123"/>
        <end position="147"/>
    </location>
</feature>
<feature type="compositionally biased region" description="Basic and acidic residues" evidence="1">
    <location>
        <begin position="328"/>
        <end position="366"/>
    </location>
</feature>
<reference evidence="5" key="2">
    <citation type="journal article" date="2019" name="Int. J. Syst. Evol. Microbiol.">
        <title>The Global Catalogue of Microorganisms (GCM) 10K type strain sequencing project: providing services to taxonomists for standard genome sequencing and annotation.</title>
        <authorList>
            <consortium name="The Broad Institute Genomics Platform"/>
            <consortium name="The Broad Institute Genome Sequencing Center for Infectious Disease"/>
            <person name="Wu L."/>
            <person name="Ma J."/>
        </authorList>
    </citation>
    <scope>NUCLEOTIDE SEQUENCE [LARGE SCALE GENOMIC DNA]</scope>
    <source>
        <strain evidence="5">JCM 17810</strain>
    </source>
</reference>
<protein>
    <submittedName>
        <fullName evidence="3">Uncharacterized protein</fullName>
    </submittedName>
</protein>
<organism evidence="3 5">
    <name type="scientific">Georgenia halophila</name>
    <dbReference type="NCBI Taxonomy" id="620889"/>
    <lineage>
        <taxon>Bacteria</taxon>
        <taxon>Bacillati</taxon>
        <taxon>Actinomycetota</taxon>
        <taxon>Actinomycetes</taxon>
        <taxon>Micrococcales</taxon>
        <taxon>Bogoriellaceae</taxon>
        <taxon>Georgenia</taxon>
    </lineage>
</organism>
<name>A0ABP8KUM4_9MICO</name>
<feature type="region of interest" description="Disordered" evidence="1">
    <location>
        <begin position="105"/>
        <end position="169"/>
    </location>
</feature>
<dbReference type="RefSeq" id="WP_345214818.1">
    <property type="nucleotide sequence ID" value="NZ_BAABGN010000002.1"/>
</dbReference>
<evidence type="ECO:0000313" key="3">
    <source>
        <dbReference type="EMBL" id="GAA4416557.1"/>
    </source>
</evidence>
<feature type="region of interest" description="Disordered" evidence="1">
    <location>
        <begin position="264"/>
        <end position="419"/>
    </location>
</feature>
<dbReference type="EMBL" id="BAABGN010000002">
    <property type="protein sequence ID" value="GAA4416557.1"/>
    <property type="molecule type" value="Genomic_DNA"/>
</dbReference>
<feature type="compositionally biased region" description="Acidic residues" evidence="1">
    <location>
        <begin position="405"/>
        <end position="419"/>
    </location>
</feature>
<accession>A0ABP8KUM4</accession>
<dbReference type="Proteomes" id="UP001500622">
    <property type="component" value="Unassembled WGS sequence"/>
</dbReference>